<dbReference type="Pfam" id="PF04203">
    <property type="entry name" value="Sortase"/>
    <property type="match status" value="1"/>
</dbReference>
<name>A0A6V8LE58_9ACTN</name>
<dbReference type="Proteomes" id="UP000482960">
    <property type="component" value="Unassembled WGS sequence"/>
</dbReference>
<dbReference type="InterPro" id="IPR023365">
    <property type="entry name" value="Sortase_dom-sf"/>
</dbReference>
<dbReference type="RefSeq" id="WP_173081747.1">
    <property type="nucleotide sequence ID" value="NZ_BAABJB010000020.1"/>
</dbReference>
<evidence type="ECO:0000256" key="2">
    <source>
        <dbReference type="SAM" id="MobiDB-lite"/>
    </source>
</evidence>
<dbReference type="GO" id="GO:0016787">
    <property type="term" value="F:hydrolase activity"/>
    <property type="evidence" value="ECO:0007669"/>
    <property type="project" value="UniProtKB-KW"/>
</dbReference>
<reference evidence="3 4" key="1">
    <citation type="submission" date="2020-03" db="EMBL/GenBank/DDBJ databases">
        <title>Whole genome shotgun sequence of Phytohabitans rumicis NBRC 108638.</title>
        <authorList>
            <person name="Komaki H."/>
            <person name="Tamura T."/>
        </authorList>
    </citation>
    <scope>NUCLEOTIDE SEQUENCE [LARGE SCALE GENOMIC DNA]</scope>
    <source>
        <strain evidence="3 4">NBRC 108638</strain>
    </source>
</reference>
<dbReference type="NCBIfam" id="NF033748">
    <property type="entry name" value="class_F_sortase"/>
    <property type="match status" value="1"/>
</dbReference>
<dbReference type="AlphaFoldDB" id="A0A6V8LE58"/>
<evidence type="ECO:0000256" key="1">
    <source>
        <dbReference type="ARBA" id="ARBA00022801"/>
    </source>
</evidence>
<protein>
    <submittedName>
        <fullName evidence="3">Class F sortase</fullName>
    </submittedName>
</protein>
<dbReference type="InterPro" id="IPR005754">
    <property type="entry name" value="Sortase"/>
</dbReference>
<reference evidence="3 4" key="2">
    <citation type="submission" date="2020-03" db="EMBL/GenBank/DDBJ databases">
        <authorList>
            <person name="Ichikawa N."/>
            <person name="Kimura A."/>
            <person name="Kitahashi Y."/>
            <person name="Uohara A."/>
        </authorList>
    </citation>
    <scope>NUCLEOTIDE SEQUENCE [LARGE SCALE GENOMIC DNA]</scope>
    <source>
        <strain evidence="3 4">NBRC 108638</strain>
    </source>
</reference>
<comment type="caution">
    <text evidence="3">The sequence shown here is derived from an EMBL/GenBank/DDBJ whole genome shotgun (WGS) entry which is preliminary data.</text>
</comment>
<keyword evidence="1" id="KW-0378">Hydrolase</keyword>
<dbReference type="SUPFAM" id="SSF63817">
    <property type="entry name" value="Sortase"/>
    <property type="match status" value="1"/>
</dbReference>
<dbReference type="EMBL" id="BLPG01000001">
    <property type="protein sequence ID" value="GFJ94584.1"/>
    <property type="molecule type" value="Genomic_DNA"/>
</dbReference>
<evidence type="ECO:0000313" key="4">
    <source>
        <dbReference type="Proteomes" id="UP000482960"/>
    </source>
</evidence>
<accession>A0A6V8LE58</accession>
<dbReference type="CDD" id="cd05829">
    <property type="entry name" value="Sortase_F"/>
    <property type="match status" value="1"/>
</dbReference>
<gene>
    <name evidence="3" type="ORF">Prum_082260</name>
</gene>
<feature type="region of interest" description="Disordered" evidence="2">
    <location>
        <begin position="1"/>
        <end position="51"/>
    </location>
</feature>
<organism evidence="3 4">
    <name type="scientific">Phytohabitans rumicis</name>
    <dbReference type="NCBI Taxonomy" id="1076125"/>
    <lineage>
        <taxon>Bacteria</taxon>
        <taxon>Bacillati</taxon>
        <taxon>Actinomycetota</taxon>
        <taxon>Actinomycetes</taxon>
        <taxon>Micromonosporales</taxon>
        <taxon>Micromonosporaceae</taxon>
    </lineage>
</organism>
<dbReference type="InterPro" id="IPR042001">
    <property type="entry name" value="Sortase_F"/>
</dbReference>
<evidence type="ECO:0000313" key="3">
    <source>
        <dbReference type="EMBL" id="GFJ94584.1"/>
    </source>
</evidence>
<keyword evidence="4" id="KW-1185">Reference proteome</keyword>
<proteinExistence type="predicted"/>
<dbReference type="Gene3D" id="2.40.260.10">
    <property type="entry name" value="Sortase"/>
    <property type="match status" value="1"/>
</dbReference>
<sequence length="271" mass="28680">MGPSARYDAGPARRFQPGVGRRPVPRLGPGARPGFGPGTGAPPPRPPSSSRVRRNRLIAWLLVAVLAGWGVTQIRSATAAPAGPPALAAPAATGAPAPVVREAPEPDRVPAGMPIWRAPALDRSVPTKIAIPSINLRAWVDQIGLLPDGTIETPPYETAHRASWYAPGPAPGEPGSAVVVGHVDSKKAVAVFWYLARIQPGDPIEVTREDGRTAVFTVSTVERFTKTAFPTDRVYADVDVPVLRLVTCGGQYEAGRYTDNVIVFASMTETH</sequence>